<dbReference type="InterPro" id="IPR011013">
    <property type="entry name" value="Gal_mutarotase_sf_dom"/>
</dbReference>
<dbReference type="InterPro" id="IPR008183">
    <property type="entry name" value="Aldose_1/G6P_1-epimerase"/>
</dbReference>
<feature type="active site" evidence="5">
    <location>
        <position position="256"/>
    </location>
</feature>
<dbReference type="AlphaFoldDB" id="A0A2U8GPV4"/>
<dbReference type="KEGG" id="acom:CEW83_04305"/>
<evidence type="ECO:0000256" key="5">
    <source>
        <dbReference type="PIRSR" id="PIRSR016020-1"/>
    </source>
</evidence>
<feature type="active site" evidence="5">
    <location>
        <position position="154"/>
    </location>
</feature>
<dbReference type="InterPro" id="IPR025532">
    <property type="entry name" value="G6P_1-epimerase"/>
</dbReference>
<evidence type="ECO:0000256" key="3">
    <source>
        <dbReference type="ARBA" id="ARBA00023235"/>
    </source>
</evidence>
<dbReference type="PANTHER" id="PTHR11122:SF13">
    <property type="entry name" value="GLUCOSE-6-PHOSPHATE 1-EPIMERASE"/>
    <property type="match status" value="1"/>
</dbReference>
<name>A0A2U8GPV4_9RHOO</name>
<dbReference type="InterPro" id="IPR014718">
    <property type="entry name" value="GH-type_carb-bd"/>
</dbReference>
<dbReference type="GO" id="GO:0005975">
    <property type="term" value="P:carbohydrate metabolic process"/>
    <property type="evidence" value="ECO:0007669"/>
    <property type="project" value="InterPro"/>
</dbReference>
<dbReference type="Proteomes" id="UP000244930">
    <property type="component" value="Chromosome"/>
</dbReference>
<comment type="similarity">
    <text evidence="2 4">Belongs to the glucose-6-phosphate 1-epimerase family.</text>
</comment>
<comment type="catalytic activity">
    <reaction evidence="1">
        <text>alpha-D-glucose 6-phosphate = beta-D-glucose 6-phosphate</text>
        <dbReference type="Rhea" id="RHEA:16249"/>
        <dbReference type="ChEBI" id="CHEBI:58225"/>
        <dbReference type="ChEBI" id="CHEBI:58247"/>
        <dbReference type="EC" id="5.1.3.15"/>
    </reaction>
</comment>
<accession>A0A2U8GPV4</accession>
<dbReference type="CDD" id="cd09020">
    <property type="entry name" value="D-hex-6-P-epi_like"/>
    <property type="match status" value="1"/>
</dbReference>
<keyword evidence="7" id="KW-1185">Reference proteome</keyword>
<keyword evidence="3 4" id="KW-0413">Isomerase</keyword>
<dbReference type="GO" id="GO:0005737">
    <property type="term" value="C:cytoplasm"/>
    <property type="evidence" value="ECO:0007669"/>
    <property type="project" value="TreeGrafter"/>
</dbReference>
<sequence length="281" mass="31263">MSATIEQVEFQGLAALAMDVSGARVVVSLLGGQVLSWTPRGGKEWLYLSEQAVFDGSVPIRGGVPVCFPQFADQGTLPKHGFVRTRVWSVVEQRTGEDFAIAVLRIVDDEETRAIWPHAFALELTVAVEDNRLDLELSVENTGDEAFSFTGALHTYLRVSEVEEIALEGLYGFSYRDTAAGNVVRRESGERIMVDAEVDRIYCKVTRPLLVRDHRRSLGVNTEGFPDVVIWNPWETRCAALADMPNSGFRRMLCTEAAVADQAVELPPHQQWWGRQTLVAL</sequence>
<evidence type="ECO:0000313" key="6">
    <source>
        <dbReference type="EMBL" id="AWI74525.1"/>
    </source>
</evidence>
<evidence type="ECO:0000256" key="2">
    <source>
        <dbReference type="ARBA" id="ARBA00005866"/>
    </source>
</evidence>
<dbReference type="EMBL" id="CP022187">
    <property type="protein sequence ID" value="AWI74525.1"/>
    <property type="molecule type" value="Genomic_DNA"/>
</dbReference>
<evidence type="ECO:0000256" key="4">
    <source>
        <dbReference type="PIRNR" id="PIRNR016020"/>
    </source>
</evidence>
<dbReference type="RefSeq" id="WP_108948232.1">
    <property type="nucleotide sequence ID" value="NZ_CP022187.1"/>
</dbReference>
<protein>
    <recommendedName>
        <fullName evidence="4">Putative glucose-6-phosphate 1-epimerase</fullName>
        <ecNumber evidence="4">5.1.3.15</ecNumber>
    </recommendedName>
</protein>
<evidence type="ECO:0000313" key="7">
    <source>
        <dbReference type="Proteomes" id="UP000244930"/>
    </source>
</evidence>
<proteinExistence type="inferred from homology"/>
<evidence type="ECO:0000256" key="1">
    <source>
        <dbReference type="ARBA" id="ARBA00001096"/>
    </source>
</evidence>
<dbReference type="GO" id="GO:0047938">
    <property type="term" value="F:glucose-6-phosphate 1-epimerase activity"/>
    <property type="evidence" value="ECO:0007669"/>
    <property type="project" value="UniProtKB-UniRule"/>
</dbReference>
<dbReference type="SUPFAM" id="SSF74650">
    <property type="entry name" value="Galactose mutarotase-like"/>
    <property type="match status" value="1"/>
</dbReference>
<dbReference type="EC" id="5.1.3.15" evidence="4"/>
<dbReference type="PANTHER" id="PTHR11122">
    <property type="entry name" value="APOSPORY-ASSOCIATED PROTEIN C-RELATED"/>
    <property type="match status" value="1"/>
</dbReference>
<gene>
    <name evidence="6" type="ORF">CEW83_04305</name>
</gene>
<dbReference type="GO" id="GO:0030246">
    <property type="term" value="F:carbohydrate binding"/>
    <property type="evidence" value="ECO:0007669"/>
    <property type="project" value="UniProtKB-UniRule"/>
</dbReference>
<dbReference type="Pfam" id="PF01263">
    <property type="entry name" value="Aldose_epim"/>
    <property type="match status" value="1"/>
</dbReference>
<organism evidence="6 7">
    <name type="scientific">Parazoarcus communis</name>
    <dbReference type="NCBI Taxonomy" id="41977"/>
    <lineage>
        <taxon>Bacteria</taxon>
        <taxon>Pseudomonadati</taxon>
        <taxon>Pseudomonadota</taxon>
        <taxon>Betaproteobacteria</taxon>
        <taxon>Rhodocyclales</taxon>
        <taxon>Zoogloeaceae</taxon>
        <taxon>Parazoarcus</taxon>
    </lineage>
</organism>
<dbReference type="PIRSF" id="PIRSF016020">
    <property type="entry name" value="PHexose_mutarotase"/>
    <property type="match status" value="1"/>
</dbReference>
<dbReference type="Gene3D" id="2.70.98.10">
    <property type="match status" value="1"/>
</dbReference>
<reference evidence="6 7" key="1">
    <citation type="submission" date="2017-06" db="EMBL/GenBank/DDBJ databases">
        <title>Azoarcus.</title>
        <authorList>
            <person name="Woo J.-H."/>
            <person name="Kim H.-S."/>
        </authorList>
    </citation>
    <scope>NUCLEOTIDE SEQUENCE [LARGE SCALE GENOMIC DNA]</scope>
    <source>
        <strain evidence="6 7">TSPY31</strain>
    </source>
</reference>